<keyword evidence="4" id="KW-1185">Reference proteome</keyword>
<sequence>MVSPKKKPVVIEDDSGWGPVKTLQKDLARRLRLHWPAIEKYWGSLTPRKQKECFDSLLPGLKTGLKNCRGRTLGGVLRYCSFAAEVSALKESPRRLLDILQHRASTTLLDQYLEGPNGNPGDREFAIQFVLKAPQMGIHLQDCFQKEYKGDTYTFFFDDENFGETRERMQGTDDLEPELQPLLDRGECVSEPFGYLVFERQRSVLRFLLAIVEDILLEAGEQSRCTTVSKTPYPYQTRRECMSEVLHTHSLTTFANVAVYSRGFLELQNQHLDNLKHGGYLELFVRRYFNNHPGLIWDEDGCVMPVLSDRFLSRALFQLWHESLQITAIWRYIHEVLELIVSQPASHGRQECFLSDLSTALQHSYVYHQSRLRKMIQINEAAGYFTRRHGQYDKLGNPVIVMKHNPQDEPECPRRLRCLVDLCRSKTTAPKALELLRDWDEHDDTLPGLDGGLYDEEFEALFDLIVAVVCSHSLHQLLPLPNPHLKREDSFAARFRKLEAEINALECEVDLHLQDFAAPTGNLREPGVAEEARQALDDFMVVKVGSTIQTAYDAIVEECLSAVRQAQAQANERSRDTETLPEPVKLANTQPPGQDRLPAPAQLPQPKPRASSAQPTDPQAVSKANKSQHGTENVYPLVAEQAIVKKPVVEPIIAKGKKHDPRRTPVENASKDLKPSPSQSDNSSNKKTEPPSEEDADGKAEARLKVSRSAKHVFDTLFAKSRRAQGAISWKNFGSAMVEAGFSVIPGTGSEFKFVPAPGSDLKASMVVHKPHQPGNSKKIEGSKASAVRRQLRRELGWDEDTFESK</sequence>
<feature type="compositionally biased region" description="Polar residues" evidence="2">
    <location>
        <begin position="611"/>
        <end position="631"/>
    </location>
</feature>
<feature type="coiled-coil region" evidence="1">
    <location>
        <begin position="488"/>
        <end position="515"/>
    </location>
</feature>
<dbReference type="RefSeq" id="XP_031000376.1">
    <property type="nucleotide sequence ID" value="XM_031136721.1"/>
</dbReference>
<accession>A0A507B6B9</accession>
<feature type="region of interest" description="Disordered" evidence="2">
    <location>
        <begin position="653"/>
        <end position="704"/>
    </location>
</feature>
<evidence type="ECO:0000313" key="4">
    <source>
        <dbReference type="Proteomes" id="UP000319257"/>
    </source>
</evidence>
<dbReference type="AlphaFoldDB" id="A0A507B6B9"/>
<organism evidence="3 4">
    <name type="scientific">Thyridium curvatum</name>
    <dbReference type="NCBI Taxonomy" id="1093900"/>
    <lineage>
        <taxon>Eukaryota</taxon>
        <taxon>Fungi</taxon>
        <taxon>Dikarya</taxon>
        <taxon>Ascomycota</taxon>
        <taxon>Pezizomycotina</taxon>
        <taxon>Sordariomycetes</taxon>
        <taxon>Sordariomycetidae</taxon>
        <taxon>Thyridiales</taxon>
        <taxon>Thyridiaceae</taxon>
        <taxon>Thyridium</taxon>
    </lineage>
</organism>
<dbReference type="GeneID" id="41969969"/>
<dbReference type="STRING" id="1093900.A0A507B6B9"/>
<dbReference type="OrthoDB" id="2922289at2759"/>
<feature type="compositionally biased region" description="Basic and acidic residues" evidence="2">
    <location>
        <begin position="662"/>
        <end position="674"/>
    </location>
</feature>
<gene>
    <name evidence="3" type="ORF">E0L32_002522</name>
</gene>
<keyword evidence="1" id="KW-0175">Coiled coil</keyword>
<evidence type="ECO:0000256" key="1">
    <source>
        <dbReference type="SAM" id="Coils"/>
    </source>
</evidence>
<protein>
    <submittedName>
        <fullName evidence="3">Uncharacterized protein</fullName>
    </submittedName>
</protein>
<dbReference type="PANTHER" id="PTHR40788">
    <property type="entry name" value="CLR5 DOMAIN-CONTAINING PROTEIN-RELATED"/>
    <property type="match status" value="1"/>
</dbReference>
<evidence type="ECO:0000313" key="3">
    <source>
        <dbReference type="EMBL" id="TPX18665.1"/>
    </source>
</evidence>
<proteinExistence type="predicted"/>
<dbReference type="EMBL" id="SKBQ01000010">
    <property type="protein sequence ID" value="TPX18665.1"/>
    <property type="molecule type" value="Genomic_DNA"/>
</dbReference>
<feature type="region of interest" description="Disordered" evidence="2">
    <location>
        <begin position="569"/>
        <end position="632"/>
    </location>
</feature>
<comment type="caution">
    <text evidence="3">The sequence shown here is derived from an EMBL/GenBank/DDBJ whole genome shotgun (WGS) entry which is preliminary data.</text>
</comment>
<dbReference type="InParanoid" id="A0A507B6B9"/>
<name>A0A507B6B9_9PEZI</name>
<dbReference type="Proteomes" id="UP000319257">
    <property type="component" value="Unassembled WGS sequence"/>
</dbReference>
<reference evidence="3 4" key="1">
    <citation type="submission" date="2019-06" db="EMBL/GenBank/DDBJ databases">
        <title>Draft genome sequence of the filamentous fungus Phialemoniopsis curvata isolated from diesel fuel.</title>
        <authorList>
            <person name="Varaljay V.A."/>
            <person name="Lyon W.J."/>
            <person name="Crouch A.L."/>
            <person name="Drake C.E."/>
            <person name="Hollomon J.M."/>
            <person name="Nadeau L.J."/>
            <person name="Nunn H.S."/>
            <person name="Stevenson B.S."/>
            <person name="Bojanowski C.L."/>
            <person name="Crookes-Goodson W.J."/>
        </authorList>
    </citation>
    <scope>NUCLEOTIDE SEQUENCE [LARGE SCALE GENOMIC DNA]</scope>
    <source>
        <strain evidence="3 4">D216</strain>
    </source>
</reference>
<evidence type="ECO:0000256" key="2">
    <source>
        <dbReference type="SAM" id="MobiDB-lite"/>
    </source>
</evidence>
<dbReference type="PANTHER" id="PTHR40788:SF2">
    <property type="entry name" value="CLR5 DOMAIN-CONTAINING PROTEIN"/>
    <property type="match status" value="1"/>
</dbReference>